<keyword evidence="5 11" id="KW-0378">Hydrolase</keyword>
<feature type="binding site" evidence="10">
    <location>
        <position position="458"/>
    </location>
    <ligand>
        <name>L-glutamate</name>
        <dbReference type="ChEBI" id="CHEBI:29985"/>
    </ligand>
</feature>
<keyword evidence="11" id="KW-0317">Glutathione biosynthesis</keyword>
<comment type="catalytic activity">
    <reaction evidence="8 11">
        <text>an N-terminal (5-L-glutamyl)-[peptide] + an alpha-amino acid = 5-L-glutamyl amino acid + an N-terminal L-alpha-aminoacyl-[peptide]</text>
        <dbReference type="Rhea" id="RHEA:23904"/>
        <dbReference type="Rhea" id="RHEA-COMP:9780"/>
        <dbReference type="Rhea" id="RHEA-COMP:9795"/>
        <dbReference type="ChEBI" id="CHEBI:77644"/>
        <dbReference type="ChEBI" id="CHEBI:78597"/>
        <dbReference type="ChEBI" id="CHEBI:78599"/>
        <dbReference type="ChEBI" id="CHEBI:78608"/>
        <dbReference type="EC" id="2.3.2.2"/>
    </reaction>
</comment>
<dbReference type="InterPro" id="IPR029055">
    <property type="entry name" value="Ntn_hydrolases_N"/>
</dbReference>
<dbReference type="EMBL" id="FNPR01000001">
    <property type="protein sequence ID" value="SDY09321.1"/>
    <property type="molecule type" value="Genomic_DNA"/>
</dbReference>
<evidence type="ECO:0000256" key="6">
    <source>
        <dbReference type="ARBA" id="ARBA00023145"/>
    </source>
</evidence>
<protein>
    <recommendedName>
        <fullName evidence="11">Glutathione hydrolase proenzyme</fullName>
        <ecNumber evidence="11">2.3.2.2</ecNumber>
        <ecNumber evidence="11">3.4.19.13</ecNumber>
    </recommendedName>
    <component>
        <recommendedName>
            <fullName evidence="11">Glutathione hydrolase large chain</fullName>
        </recommendedName>
    </component>
    <component>
        <recommendedName>
            <fullName evidence="11">Glutathione hydrolase small chain</fullName>
        </recommendedName>
    </component>
</protein>
<evidence type="ECO:0000256" key="5">
    <source>
        <dbReference type="ARBA" id="ARBA00022801"/>
    </source>
</evidence>
<keyword evidence="4 11" id="KW-0808">Transferase</keyword>
<proteinExistence type="inferred from homology"/>
<comment type="pathway">
    <text evidence="11">Sulfur metabolism; glutathione metabolism.</text>
</comment>
<evidence type="ECO:0000313" key="13">
    <source>
        <dbReference type="EMBL" id="SDY09321.1"/>
    </source>
</evidence>
<dbReference type="Gene3D" id="3.60.20.40">
    <property type="match status" value="1"/>
</dbReference>
<dbReference type="InterPro" id="IPR043138">
    <property type="entry name" value="GGT_lsub"/>
</dbReference>
<dbReference type="PRINTS" id="PR01210">
    <property type="entry name" value="GGTRANSPTASE"/>
</dbReference>
<evidence type="ECO:0000256" key="10">
    <source>
        <dbReference type="PIRSR" id="PIRSR600101-2"/>
    </source>
</evidence>
<dbReference type="Gene3D" id="1.10.246.130">
    <property type="match status" value="1"/>
</dbReference>
<keyword evidence="7 11" id="KW-0012">Acyltransferase</keyword>
<accession>A0A1H3H1I3</accession>
<dbReference type="InterPro" id="IPR000101">
    <property type="entry name" value="GGT_peptidase"/>
</dbReference>
<feature type="binding site" evidence="10">
    <location>
        <begin position="482"/>
        <end position="483"/>
    </location>
    <ligand>
        <name>L-glutamate</name>
        <dbReference type="ChEBI" id="CHEBI:29985"/>
    </ligand>
</feature>
<comment type="catalytic activity">
    <reaction evidence="2 11">
        <text>glutathione + H2O = L-cysteinylglycine + L-glutamate</text>
        <dbReference type="Rhea" id="RHEA:28807"/>
        <dbReference type="ChEBI" id="CHEBI:15377"/>
        <dbReference type="ChEBI" id="CHEBI:29985"/>
        <dbReference type="ChEBI" id="CHEBI:57925"/>
        <dbReference type="ChEBI" id="CHEBI:61694"/>
        <dbReference type="EC" id="3.4.19.13"/>
    </reaction>
</comment>
<evidence type="ECO:0000256" key="2">
    <source>
        <dbReference type="ARBA" id="ARBA00001089"/>
    </source>
</evidence>
<comment type="catalytic activity">
    <reaction evidence="1 11">
        <text>an S-substituted glutathione + H2O = an S-substituted L-cysteinylglycine + L-glutamate</text>
        <dbReference type="Rhea" id="RHEA:59468"/>
        <dbReference type="ChEBI" id="CHEBI:15377"/>
        <dbReference type="ChEBI" id="CHEBI:29985"/>
        <dbReference type="ChEBI" id="CHEBI:90779"/>
        <dbReference type="ChEBI" id="CHEBI:143103"/>
        <dbReference type="EC" id="3.4.19.13"/>
    </reaction>
</comment>
<dbReference type="NCBIfam" id="TIGR00066">
    <property type="entry name" value="g_glut_trans"/>
    <property type="match status" value="1"/>
</dbReference>
<evidence type="ECO:0000256" key="7">
    <source>
        <dbReference type="ARBA" id="ARBA00023315"/>
    </source>
</evidence>
<dbReference type="EC" id="2.3.2.2" evidence="11"/>
<dbReference type="Pfam" id="PF01019">
    <property type="entry name" value="G_glu_transpept"/>
    <property type="match status" value="1"/>
</dbReference>
<dbReference type="UniPathway" id="UPA00204"/>
<feature type="binding site" evidence="10">
    <location>
        <position position="504"/>
    </location>
    <ligand>
        <name>L-glutamate</name>
        <dbReference type="ChEBI" id="CHEBI:29985"/>
    </ligand>
</feature>
<dbReference type="SUPFAM" id="SSF56235">
    <property type="entry name" value="N-terminal nucleophile aminohydrolases (Ntn hydrolases)"/>
    <property type="match status" value="1"/>
</dbReference>
<dbReference type="STRING" id="576131.SAMN05444486_101156"/>
<dbReference type="PROSITE" id="PS51257">
    <property type="entry name" value="PROKAR_LIPOPROTEIN"/>
    <property type="match status" value="1"/>
</dbReference>
<evidence type="ECO:0000256" key="4">
    <source>
        <dbReference type="ARBA" id="ARBA00022679"/>
    </source>
</evidence>
<dbReference type="GO" id="GO:0103068">
    <property type="term" value="F:leukotriene C4 gamma-glutamyl transferase activity"/>
    <property type="evidence" value="ECO:0007669"/>
    <property type="project" value="UniProtKB-EC"/>
</dbReference>
<dbReference type="EC" id="3.4.19.13" evidence="11"/>
<comment type="subunit">
    <text evidence="11">This enzyme consists of two polypeptide chains, which are synthesized in precursor form from a single polypeptide.</text>
</comment>
<keyword evidence="12" id="KW-0732">Signal</keyword>
<keyword evidence="14" id="KW-1185">Reference proteome</keyword>
<feature type="binding site" evidence="10">
    <location>
        <position position="131"/>
    </location>
    <ligand>
        <name>L-glutamate</name>
        <dbReference type="ChEBI" id="CHEBI:29985"/>
    </ligand>
</feature>
<evidence type="ECO:0000256" key="3">
    <source>
        <dbReference type="ARBA" id="ARBA00009381"/>
    </source>
</evidence>
<evidence type="ECO:0000256" key="11">
    <source>
        <dbReference type="RuleBase" id="RU368036"/>
    </source>
</evidence>
<sequence>MTKYVGSLALVASLFMSGACLIAQQVADDVAPENATELGGYALNEAVREAQATKASGAATRAERWMIAAANPYAAEAGAAILAEGGTAADAMVAVQAVLGLVEPQSSGLGGGAFLLWFDAKTGEITTLDGRETAPLEARPTLFQDAEGEPLKFFDAVVGGRSVGVPGTPALMQEAHRRWGSSSWASLFAWGIALAEDGFIVSPRLAAMVSDDAERLARDPVAQDYFFPDGRALTEGQLHRNTAYAESLRALAGNGVTPFYTGAIAKAIVEKVRNAPDNAGVLSEVDFALYRVREREPVCVAYRGHDVCGMGPPSSGGISVGQTLGLLEGYDLGAPEEARAWRLIGDASRLSFADRGRYIADSDYVPVPVEGLLAAEYLGQRAELLRGDTALGAVSAGEPEFDHSLILADDEAIELPSTSHISIVDSFGNGLSMTTTIENAFGSRLMVGGFLLNNELTDFSFRSHRDGVPIANRVEPGKRPRSSMAPTIVLKDGKLAVVVGSPGGSRIIPYVAKTLVAHLDWGLNPQAAVGLPHLINRFGAYDIEEGTSAEALAVPLRAMGYEVGIRALNSGLHMIVVDENVLTGGADPRREGVVLGN</sequence>
<name>A0A1H3H1I3_9RHOB</name>
<gene>
    <name evidence="13" type="ORF">SAMN05444486_101156</name>
</gene>
<comment type="PTM">
    <text evidence="11">Cleaved by autocatalysis into a large and a small subunit.</text>
</comment>
<feature type="signal peptide" evidence="12">
    <location>
        <begin position="1"/>
        <end position="22"/>
    </location>
</feature>
<evidence type="ECO:0000313" key="14">
    <source>
        <dbReference type="Proteomes" id="UP000199026"/>
    </source>
</evidence>
<evidence type="ECO:0000256" key="8">
    <source>
        <dbReference type="ARBA" id="ARBA00047417"/>
    </source>
</evidence>
<evidence type="ECO:0000256" key="9">
    <source>
        <dbReference type="PIRSR" id="PIRSR600101-1"/>
    </source>
</evidence>
<reference evidence="13 14" key="1">
    <citation type="submission" date="2016-10" db="EMBL/GenBank/DDBJ databases">
        <authorList>
            <person name="de Groot N.N."/>
        </authorList>
    </citation>
    <scope>NUCLEOTIDE SEQUENCE [LARGE SCALE GENOMIC DNA]</scope>
    <source>
        <strain evidence="13 14">DSM 24677</strain>
    </source>
</reference>
<dbReference type="PANTHER" id="PTHR43199">
    <property type="entry name" value="GLUTATHIONE HYDROLASE"/>
    <property type="match status" value="1"/>
</dbReference>
<dbReference type="InterPro" id="IPR051792">
    <property type="entry name" value="GGT_bact"/>
</dbReference>
<evidence type="ECO:0000256" key="12">
    <source>
        <dbReference type="SAM" id="SignalP"/>
    </source>
</evidence>
<evidence type="ECO:0000256" key="1">
    <source>
        <dbReference type="ARBA" id="ARBA00001049"/>
    </source>
</evidence>
<organism evidence="13 14">
    <name type="scientific">Lentibacter algarum</name>
    <dbReference type="NCBI Taxonomy" id="576131"/>
    <lineage>
        <taxon>Bacteria</taxon>
        <taxon>Pseudomonadati</taxon>
        <taxon>Pseudomonadota</taxon>
        <taxon>Alphaproteobacteria</taxon>
        <taxon>Rhodobacterales</taxon>
        <taxon>Roseobacteraceae</taxon>
        <taxon>Lentibacter</taxon>
    </lineage>
</organism>
<dbReference type="AlphaFoldDB" id="A0A1H3H1I3"/>
<dbReference type="Proteomes" id="UP000199026">
    <property type="component" value="Unassembled WGS sequence"/>
</dbReference>
<dbReference type="GO" id="GO:0006751">
    <property type="term" value="P:glutathione catabolic process"/>
    <property type="evidence" value="ECO:0007669"/>
    <property type="project" value="UniProtKB-UniRule"/>
</dbReference>
<dbReference type="InterPro" id="IPR043137">
    <property type="entry name" value="GGT_ssub_C"/>
</dbReference>
<feature type="active site" description="Nucleophile" evidence="9">
    <location>
        <position position="418"/>
    </location>
</feature>
<dbReference type="PANTHER" id="PTHR43199:SF1">
    <property type="entry name" value="GLUTATHIONE HYDROLASE PROENZYME"/>
    <property type="match status" value="1"/>
</dbReference>
<dbReference type="GO" id="GO:0036374">
    <property type="term" value="F:glutathione hydrolase activity"/>
    <property type="evidence" value="ECO:0007669"/>
    <property type="project" value="UniProtKB-UniRule"/>
</dbReference>
<keyword evidence="6 11" id="KW-0865">Zymogen</keyword>
<comment type="similarity">
    <text evidence="3 11">Belongs to the gamma-glutamyltransferase family.</text>
</comment>
<feature type="chain" id="PRO_5011742318" description="Glutathione hydrolase proenzyme" evidence="12">
    <location>
        <begin position="23"/>
        <end position="597"/>
    </location>
</feature>
<dbReference type="GO" id="GO:0006750">
    <property type="term" value="P:glutathione biosynthetic process"/>
    <property type="evidence" value="ECO:0007669"/>
    <property type="project" value="UniProtKB-KW"/>
</dbReference>